<dbReference type="FunFam" id="1.10.287.950:FF:000001">
    <property type="entry name" value="Methyl-accepting chemotaxis sensory transducer"/>
    <property type="match status" value="1"/>
</dbReference>
<dbReference type="Gene3D" id="1.10.287.950">
    <property type="entry name" value="Methyl-accepting chemotaxis protein"/>
    <property type="match status" value="1"/>
</dbReference>
<feature type="transmembrane region" description="Helical" evidence="11">
    <location>
        <begin position="307"/>
        <end position="329"/>
    </location>
</feature>
<dbReference type="GO" id="GO:0007165">
    <property type="term" value="P:signal transduction"/>
    <property type="evidence" value="ECO:0007669"/>
    <property type="project" value="UniProtKB-KW"/>
</dbReference>
<keyword evidence="6 11" id="KW-1133">Transmembrane helix</keyword>
<keyword evidence="2" id="KW-1003">Cell membrane</keyword>
<evidence type="ECO:0000256" key="10">
    <source>
        <dbReference type="PROSITE-ProRule" id="PRU00284"/>
    </source>
</evidence>
<keyword evidence="7 11" id="KW-0472">Membrane</keyword>
<dbReference type="GO" id="GO:0006935">
    <property type="term" value="P:chemotaxis"/>
    <property type="evidence" value="ECO:0007669"/>
    <property type="project" value="UniProtKB-KW"/>
</dbReference>
<protein>
    <recommendedName>
        <fullName evidence="16">Chemotaxis protein</fullName>
    </recommendedName>
</protein>
<dbReference type="Proteomes" id="UP000190064">
    <property type="component" value="Unassembled WGS sequence"/>
</dbReference>
<comment type="caution">
    <text evidence="14">The sequence shown here is derived from an EMBL/GenBank/DDBJ whole genome shotgun (WGS) entry which is preliminary data.</text>
</comment>
<dbReference type="SUPFAM" id="SSF58104">
    <property type="entry name" value="Methyl-accepting chemotaxis protein (MCP) signaling domain"/>
    <property type="match status" value="1"/>
</dbReference>
<evidence type="ECO:0000256" key="5">
    <source>
        <dbReference type="ARBA" id="ARBA00022692"/>
    </source>
</evidence>
<dbReference type="InterPro" id="IPR004089">
    <property type="entry name" value="MCPsignal_dom"/>
</dbReference>
<dbReference type="PROSITE" id="PS50885">
    <property type="entry name" value="HAMP"/>
    <property type="match status" value="1"/>
</dbReference>
<evidence type="ECO:0000256" key="1">
    <source>
        <dbReference type="ARBA" id="ARBA00004651"/>
    </source>
</evidence>
<evidence type="ECO:0000259" key="13">
    <source>
        <dbReference type="PROSITE" id="PS50885"/>
    </source>
</evidence>
<evidence type="ECO:0000256" key="4">
    <source>
        <dbReference type="ARBA" id="ARBA00022500"/>
    </source>
</evidence>
<evidence type="ECO:0000256" key="8">
    <source>
        <dbReference type="ARBA" id="ARBA00023224"/>
    </source>
</evidence>
<evidence type="ECO:0000313" key="14">
    <source>
        <dbReference type="EMBL" id="OOV88342.1"/>
    </source>
</evidence>
<name>A0A1T1HEW2_OCELI</name>
<feature type="transmembrane region" description="Helical" evidence="11">
    <location>
        <begin position="268"/>
        <end position="287"/>
    </location>
</feature>
<keyword evidence="8 10" id="KW-0807">Transducer</keyword>
<sequence>MAFWNALSMRARLFAASSIVLTIVLCLIIFLQSGLNSNDRLNRLELEELPSAITGISARIEAALSPAIAGSQSLSNNTFIQRWVRDGADESRLPEITEALAQTFKSLDAEVAFMAINTPSGAYYYHYTGKLSVQKMSTSNPDNAWYYRYIKSGQEYELNLDTNELSGGKMMMFVNYSSDMTSANGEPIVVAGAALNMSQMANMIQNYRIGESGIVMLSDKDGLINIHPDSSIAGKQNLSQSPDFAPLVNTQWQGVSADTSRIYRVERAGAPVFIGAIYISALQRYLVAEVPVVEIMAQIQGNQRYTLMVAGLLLLASLAVLYPLAGILIRPITRLRQQLRSVTDEMNLKAQFSTVDKAEVGELCLQLNKLFDRLRDTILDVQHSAKEAEAIGSNVQQAASQTQEASFQQQQAINGISNHMDQLAEQVSTIADQAEEAAGLSDKGGTVLARALTQLGQSHEAISNLTKDMTQSLGELDKLLSHSENIMQVLEVIRDISDQTNLLALNAAIEAARAGEHGRGFAVVADEVRQLASRTQSSTTEIHEMLENLKHSSEGMANQLKYSSDSSEKGMQSLDETQKELTTLSDEMKAIFSKNRQMADQTHHQHDAVNKVHIALERLSDDAAVTASLADNSSEASVSINRLMQQLHDKSQRFQC</sequence>
<dbReference type="Gene3D" id="3.30.450.20">
    <property type="entry name" value="PAS domain"/>
    <property type="match status" value="1"/>
</dbReference>
<reference evidence="14" key="1">
    <citation type="submission" date="2017-02" db="EMBL/GenBank/DDBJ databases">
        <title>Draft Genome Sequence of the Salt Water Bacterium Oceanospirillum linum ATCC 11336.</title>
        <authorList>
            <person name="Trachtenberg A.M."/>
            <person name="Carney J.G."/>
            <person name="Linnane J.D."/>
            <person name="Rheaume B.A."/>
            <person name="Pitts N.L."/>
            <person name="Mykles D.L."/>
            <person name="Maclea K.S."/>
        </authorList>
    </citation>
    <scope>NUCLEOTIDE SEQUENCE [LARGE SCALE GENOMIC DNA]</scope>
    <source>
        <strain evidence="14">ATCC 11336</strain>
    </source>
</reference>
<feature type="domain" description="HAMP" evidence="13">
    <location>
        <begin position="326"/>
        <end position="379"/>
    </location>
</feature>
<evidence type="ECO:0000259" key="12">
    <source>
        <dbReference type="PROSITE" id="PS50111"/>
    </source>
</evidence>
<evidence type="ECO:0008006" key="16">
    <source>
        <dbReference type="Google" id="ProtNLM"/>
    </source>
</evidence>
<dbReference type="PANTHER" id="PTHR32089">
    <property type="entry name" value="METHYL-ACCEPTING CHEMOTAXIS PROTEIN MCPB"/>
    <property type="match status" value="1"/>
</dbReference>
<dbReference type="GO" id="GO:0005886">
    <property type="term" value="C:plasma membrane"/>
    <property type="evidence" value="ECO:0007669"/>
    <property type="project" value="UniProtKB-SubCell"/>
</dbReference>
<comment type="similarity">
    <text evidence="9">Belongs to the methyl-accepting chemotaxis (MCP) protein family.</text>
</comment>
<evidence type="ECO:0000256" key="7">
    <source>
        <dbReference type="ARBA" id="ARBA00023136"/>
    </source>
</evidence>
<feature type="domain" description="Methyl-accepting transducer" evidence="12">
    <location>
        <begin position="384"/>
        <end position="620"/>
    </location>
</feature>
<dbReference type="PROSITE" id="PS50111">
    <property type="entry name" value="CHEMOTAXIS_TRANSDUC_2"/>
    <property type="match status" value="1"/>
</dbReference>
<evidence type="ECO:0000256" key="6">
    <source>
        <dbReference type="ARBA" id="ARBA00022989"/>
    </source>
</evidence>
<evidence type="ECO:0000256" key="11">
    <source>
        <dbReference type="SAM" id="Phobius"/>
    </source>
</evidence>
<dbReference type="STRING" id="966.BTA35_0202155"/>
<dbReference type="RefSeq" id="WP_077242773.1">
    <property type="nucleotide sequence ID" value="NZ_FXTS01000001.1"/>
</dbReference>
<evidence type="ECO:0000256" key="9">
    <source>
        <dbReference type="ARBA" id="ARBA00029447"/>
    </source>
</evidence>
<dbReference type="EMBL" id="MTSD02000001">
    <property type="protein sequence ID" value="OOV88342.1"/>
    <property type="molecule type" value="Genomic_DNA"/>
</dbReference>
<keyword evidence="4" id="KW-0145">Chemotaxis</keyword>
<dbReference type="PANTHER" id="PTHR32089:SF39">
    <property type="entry name" value="METHYL-ACCEPTING CHEMOTAXIS PROTEIN HLYB"/>
    <property type="match status" value="1"/>
</dbReference>
<dbReference type="Pfam" id="PF00015">
    <property type="entry name" value="MCPsignal"/>
    <property type="match status" value="1"/>
</dbReference>
<keyword evidence="5 11" id="KW-0812">Transmembrane</keyword>
<organism evidence="14 15">
    <name type="scientific">Oceanospirillum linum</name>
    <dbReference type="NCBI Taxonomy" id="966"/>
    <lineage>
        <taxon>Bacteria</taxon>
        <taxon>Pseudomonadati</taxon>
        <taxon>Pseudomonadota</taxon>
        <taxon>Gammaproteobacteria</taxon>
        <taxon>Oceanospirillales</taxon>
        <taxon>Oceanospirillaceae</taxon>
        <taxon>Oceanospirillum</taxon>
    </lineage>
</organism>
<gene>
    <name evidence="14" type="ORF">BTA35_0202155</name>
</gene>
<feature type="transmembrane region" description="Helical" evidence="11">
    <location>
        <begin position="12"/>
        <end position="31"/>
    </location>
</feature>
<dbReference type="SMART" id="SM00283">
    <property type="entry name" value="MA"/>
    <property type="match status" value="1"/>
</dbReference>
<dbReference type="AlphaFoldDB" id="A0A1T1HEW2"/>
<comment type="subcellular location">
    <subcellularLocation>
        <location evidence="1">Cell membrane</location>
        <topology evidence="1">Multi-pass membrane protein</topology>
    </subcellularLocation>
</comment>
<keyword evidence="15" id="KW-1185">Reference proteome</keyword>
<accession>A0A1T1HEW2</accession>
<evidence type="ECO:0000256" key="2">
    <source>
        <dbReference type="ARBA" id="ARBA00022475"/>
    </source>
</evidence>
<dbReference type="InterPro" id="IPR003660">
    <property type="entry name" value="HAMP_dom"/>
</dbReference>
<evidence type="ECO:0000256" key="3">
    <source>
        <dbReference type="ARBA" id="ARBA00022481"/>
    </source>
</evidence>
<proteinExistence type="inferred from homology"/>
<keyword evidence="3" id="KW-0488">Methylation</keyword>
<evidence type="ECO:0000313" key="15">
    <source>
        <dbReference type="Proteomes" id="UP000190064"/>
    </source>
</evidence>